<organism evidence="2 3">
    <name type="scientific">Pleurodeles waltl</name>
    <name type="common">Iberian ribbed newt</name>
    <dbReference type="NCBI Taxonomy" id="8319"/>
    <lineage>
        <taxon>Eukaryota</taxon>
        <taxon>Metazoa</taxon>
        <taxon>Chordata</taxon>
        <taxon>Craniata</taxon>
        <taxon>Vertebrata</taxon>
        <taxon>Euteleostomi</taxon>
        <taxon>Amphibia</taxon>
        <taxon>Batrachia</taxon>
        <taxon>Caudata</taxon>
        <taxon>Salamandroidea</taxon>
        <taxon>Salamandridae</taxon>
        <taxon>Pleurodelinae</taxon>
        <taxon>Pleurodeles</taxon>
    </lineage>
</organism>
<sequence length="339" mass="38384">MQGHSLTIANIYGPNEHQECFLKDALGRVLEMSDEDIVVGGDFNIVPDSHFDRSLQRYGQTGAFSKGFQEWLVGAGLTDIWHAHHPADRAYSFSGAHQTYAHKDLFLTSPRIIALSTSSEIGVASISDHSLLMLSLALSTYTPCRRHWHLNIRLLTYEDILAEIKATISHFLIINDTPMTNITTFWETFKAVIRGQFIAMAARLNVACHNTRQQLGDDIKALEVAIRQAGSLTASRQLTTPRKQLRALDKDMEEYALLQTKQKFYAGGNRAGLLLAHRLHTQATERRVAELRLPDGTLTCQEELIRHQFERFYPDLYSTEELDPKGMEEYLDSAPLSRR</sequence>
<name>A0AAV7NPY3_PLEWA</name>
<gene>
    <name evidence="2" type="ORF">NDU88_005782</name>
</gene>
<dbReference type="InterPro" id="IPR036691">
    <property type="entry name" value="Endo/exonu/phosph_ase_sf"/>
</dbReference>
<protein>
    <recommendedName>
        <fullName evidence="1">Endonuclease/exonuclease/phosphatase domain-containing protein</fullName>
    </recommendedName>
</protein>
<dbReference type="Pfam" id="PF03372">
    <property type="entry name" value="Exo_endo_phos"/>
    <property type="match status" value="1"/>
</dbReference>
<dbReference type="SUPFAM" id="SSF56219">
    <property type="entry name" value="DNase I-like"/>
    <property type="match status" value="1"/>
</dbReference>
<evidence type="ECO:0000313" key="2">
    <source>
        <dbReference type="EMBL" id="KAJ1117584.1"/>
    </source>
</evidence>
<dbReference type="Proteomes" id="UP001066276">
    <property type="component" value="Chromosome 8"/>
</dbReference>
<dbReference type="GO" id="GO:0003824">
    <property type="term" value="F:catalytic activity"/>
    <property type="evidence" value="ECO:0007669"/>
    <property type="project" value="InterPro"/>
</dbReference>
<evidence type="ECO:0000259" key="1">
    <source>
        <dbReference type="Pfam" id="PF03372"/>
    </source>
</evidence>
<evidence type="ECO:0000313" key="3">
    <source>
        <dbReference type="Proteomes" id="UP001066276"/>
    </source>
</evidence>
<dbReference type="EMBL" id="JANPWB010000012">
    <property type="protein sequence ID" value="KAJ1117584.1"/>
    <property type="molecule type" value="Genomic_DNA"/>
</dbReference>
<dbReference type="InterPro" id="IPR005135">
    <property type="entry name" value="Endo/exonuclease/phosphatase"/>
</dbReference>
<reference evidence="2" key="1">
    <citation type="journal article" date="2022" name="bioRxiv">
        <title>Sequencing and chromosome-scale assembly of the giantPleurodeles waltlgenome.</title>
        <authorList>
            <person name="Brown T."/>
            <person name="Elewa A."/>
            <person name="Iarovenko S."/>
            <person name="Subramanian E."/>
            <person name="Araus A.J."/>
            <person name="Petzold A."/>
            <person name="Susuki M."/>
            <person name="Suzuki K.-i.T."/>
            <person name="Hayashi T."/>
            <person name="Toyoda A."/>
            <person name="Oliveira C."/>
            <person name="Osipova E."/>
            <person name="Leigh N.D."/>
            <person name="Simon A."/>
            <person name="Yun M.H."/>
        </authorList>
    </citation>
    <scope>NUCLEOTIDE SEQUENCE</scope>
    <source>
        <strain evidence="2">20211129_DDA</strain>
        <tissue evidence="2">Liver</tissue>
    </source>
</reference>
<proteinExistence type="predicted"/>
<comment type="caution">
    <text evidence="2">The sequence shown here is derived from an EMBL/GenBank/DDBJ whole genome shotgun (WGS) entry which is preliminary data.</text>
</comment>
<feature type="domain" description="Endonuclease/exonuclease/phosphatase" evidence="1">
    <location>
        <begin position="12"/>
        <end position="129"/>
    </location>
</feature>
<keyword evidence="3" id="KW-1185">Reference proteome</keyword>
<accession>A0AAV7NPY3</accession>
<dbReference type="AlphaFoldDB" id="A0AAV7NPY3"/>
<dbReference type="Gene3D" id="3.60.10.10">
    <property type="entry name" value="Endonuclease/exonuclease/phosphatase"/>
    <property type="match status" value="1"/>
</dbReference>